<dbReference type="Pfam" id="PF12796">
    <property type="entry name" value="Ank_2"/>
    <property type="match status" value="1"/>
</dbReference>
<evidence type="ECO:0000256" key="2">
    <source>
        <dbReference type="ARBA" id="ARBA00023043"/>
    </source>
</evidence>
<organism evidence="5 6">
    <name type="scientific">Cercophora samala</name>
    <dbReference type="NCBI Taxonomy" id="330535"/>
    <lineage>
        <taxon>Eukaryota</taxon>
        <taxon>Fungi</taxon>
        <taxon>Dikarya</taxon>
        <taxon>Ascomycota</taxon>
        <taxon>Pezizomycotina</taxon>
        <taxon>Sordariomycetes</taxon>
        <taxon>Sordariomycetidae</taxon>
        <taxon>Sordariales</taxon>
        <taxon>Lasiosphaeriaceae</taxon>
        <taxon>Cercophora</taxon>
    </lineage>
</organism>
<reference evidence="5" key="1">
    <citation type="submission" date="2023-06" db="EMBL/GenBank/DDBJ databases">
        <title>Genome-scale phylogeny and comparative genomics of the fungal order Sordariales.</title>
        <authorList>
            <consortium name="Lawrence Berkeley National Laboratory"/>
            <person name="Hensen N."/>
            <person name="Bonometti L."/>
            <person name="Westerberg I."/>
            <person name="Brannstrom I.O."/>
            <person name="Guillou S."/>
            <person name="Cros-Aarteil S."/>
            <person name="Calhoun S."/>
            <person name="Haridas S."/>
            <person name="Kuo A."/>
            <person name="Mondo S."/>
            <person name="Pangilinan J."/>
            <person name="Riley R."/>
            <person name="Labutti K."/>
            <person name="Andreopoulos B."/>
            <person name="Lipzen A."/>
            <person name="Chen C."/>
            <person name="Yanf M."/>
            <person name="Daum C."/>
            <person name="Ng V."/>
            <person name="Clum A."/>
            <person name="Steindorff A."/>
            <person name="Ohm R."/>
            <person name="Martin F."/>
            <person name="Silar P."/>
            <person name="Natvig D."/>
            <person name="Lalanne C."/>
            <person name="Gautier V."/>
            <person name="Ament-Velasquez S.L."/>
            <person name="Kruys A."/>
            <person name="Hutchinson M.I."/>
            <person name="Powell A.J."/>
            <person name="Barry K."/>
            <person name="Miller A.N."/>
            <person name="Grigoriev I.V."/>
            <person name="Debuchy R."/>
            <person name="Gladieux P."/>
            <person name="Thoren M.H."/>
            <person name="Johannesson H."/>
        </authorList>
    </citation>
    <scope>NUCLEOTIDE SEQUENCE</scope>
    <source>
        <strain evidence="5">CBS 307.81</strain>
    </source>
</reference>
<dbReference type="SUPFAM" id="SSF48403">
    <property type="entry name" value="Ankyrin repeat"/>
    <property type="match status" value="1"/>
</dbReference>
<dbReference type="SMART" id="SM00248">
    <property type="entry name" value="ANK"/>
    <property type="match status" value="3"/>
</dbReference>
<dbReference type="InterPro" id="IPR002110">
    <property type="entry name" value="Ankyrin_rpt"/>
</dbReference>
<sequence>MPSYELGMETFVASQKEASEVSLAPSPMPDNLDILPSGSIVIGPSPEQQDLLDRALKASVGSIIFAMTPCVDAPCASMPPDLEDLDEDPESESYSELVVAKSWTWEPGHTIRIRFLDGSPEWQEKVETYARQWIAGANLKMDFVDETDTDPVDIRISFNRRKPTRSCIGTRSREVPQDKATMNFQFPAAEDFEGTVLHEFGHALGALHEHQSPAGGISWNKSFVYGYYGITNGWSQDRIDREIFYRYTDKKIREMKVQNSIFDAQSVMMYNITRGMTNDGFSVKRCQKLSPLDKHFIAVAYGPDKKPETDNVNALDENYGFPLYWAAAGGHLSEVTDLLTKRGADPNFRSLFDWTALHWAARNGHIAIVALLLFHGAKVDVLSDTRKTPLDLARVNGDRSIIEMLEMANRNQELAVVAA</sequence>
<dbReference type="GO" id="GO:0008270">
    <property type="term" value="F:zinc ion binding"/>
    <property type="evidence" value="ECO:0007669"/>
    <property type="project" value="InterPro"/>
</dbReference>
<dbReference type="GO" id="GO:0006508">
    <property type="term" value="P:proteolysis"/>
    <property type="evidence" value="ECO:0007669"/>
    <property type="project" value="InterPro"/>
</dbReference>
<dbReference type="InterPro" id="IPR036770">
    <property type="entry name" value="Ankyrin_rpt-contain_sf"/>
</dbReference>
<feature type="domain" description="Peptidase metallopeptidase" evidence="4">
    <location>
        <begin position="101"/>
        <end position="249"/>
    </location>
</feature>
<feature type="repeat" description="ANK" evidence="3">
    <location>
        <begin position="352"/>
        <end position="384"/>
    </location>
</feature>
<dbReference type="PROSITE" id="PS50297">
    <property type="entry name" value="ANK_REP_REGION"/>
    <property type="match status" value="1"/>
</dbReference>
<accession>A0AA39ZGA1</accession>
<comment type="caution">
    <text evidence="5">The sequence shown here is derived from an EMBL/GenBank/DDBJ whole genome shotgun (WGS) entry which is preliminary data.</text>
</comment>
<dbReference type="PANTHER" id="PTHR24171">
    <property type="entry name" value="ANKYRIN REPEAT DOMAIN-CONTAINING PROTEIN 39-RELATED"/>
    <property type="match status" value="1"/>
</dbReference>
<dbReference type="Proteomes" id="UP001174997">
    <property type="component" value="Unassembled WGS sequence"/>
</dbReference>
<evidence type="ECO:0000259" key="4">
    <source>
        <dbReference type="SMART" id="SM00235"/>
    </source>
</evidence>
<feature type="repeat" description="ANK" evidence="3">
    <location>
        <begin position="318"/>
        <end position="351"/>
    </location>
</feature>
<evidence type="ECO:0000256" key="3">
    <source>
        <dbReference type="PROSITE-ProRule" id="PRU00023"/>
    </source>
</evidence>
<dbReference type="Gene3D" id="1.25.40.20">
    <property type="entry name" value="Ankyrin repeat-containing domain"/>
    <property type="match status" value="1"/>
</dbReference>
<evidence type="ECO:0000256" key="1">
    <source>
        <dbReference type="ARBA" id="ARBA00022737"/>
    </source>
</evidence>
<dbReference type="InterPro" id="IPR006026">
    <property type="entry name" value="Peptidase_Metallo"/>
</dbReference>
<keyword evidence="2 3" id="KW-0040">ANK repeat</keyword>
<dbReference type="AlphaFoldDB" id="A0AA39ZGA1"/>
<dbReference type="PANTHER" id="PTHR24171:SF9">
    <property type="entry name" value="ANKYRIN REPEAT DOMAIN-CONTAINING PROTEIN 39"/>
    <property type="match status" value="1"/>
</dbReference>
<dbReference type="SUPFAM" id="SSF55486">
    <property type="entry name" value="Metalloproteases ('zincins'), catalytic domain"/>
    <property type="match status" value="1"/>
</dbReference>
<proteinExistence type="predicted"/>
<dbReference type="Gene3D" id="3.40.390.10">
    <property type="entry name" value="Collagenase (Catalytic Domain)"/>
    <property type="match status" value="1"/>
</dbReference>
<keyword evidence="1" id="KW-0677">Repeat</keyword>
<keyword evidence="6" id="KW-1185">Reference proteome</keyword>
<name>A0AA39ZGA1_9PEZI</name>
<dbReference type="SMART" id="SM00235">
    <property type="entry name" value="ZnMc"/>
    <property type="match status" value="1"/>
</dbReference>
<protein>
    <recommendedName>
        <fullName evidence="4">Peptidase metallopeptidase domain-containing protein</fullName>
    </recommendedName>
</protein>
<evidence type="ECO:0000313" key="5">
    <source>
        <dbReference type="EMBL" id="KAK0670030.1"/>
    </source>
</evidence>
<dbReference type="InterPro" id="IPR024079">
    <property type="entry name" value="MetalloPept_cat_dom_sf"/>
</dbReference>
<dbReference type="EMBL" id="JAULSY010000036">
    <property type="protein sequence ID" value="KAK0670030.1"/>
    <property type="molecule type" value="Genomic_DNA"/>
</dbReference>
<dbReference type="GO" id="GO:0008237">
    <property type="term" value="F:metallopeptidase activity"/>
    <property type="evidence" value="ECO:0007669"/>
    <property type="project" value="InterPro"/>
</dbReference>
<dbReference type="PROSITE" id="PS50088">
    <property type="entry name" value="ANK_REPEAT"/>
    <property type="match status" value="2"/>
</dbReference>
<evidence type="ECO:0000313" key="6">
    <source>
        <dbReference type="Proteomes" id="UP001174997"/>
    </source>
</evidence>
<gene>
    <name evidence="5" type="ORF">QBC41DRAFT_390535</name>
</gene>